<evidence type="ECO:0000259" key="3">
    <source>
        <dbReference type="PROSITE" id="PS51165"/>
    </source>
</evidence>
<dbReference type="InterPro" id="IPR040183">
    <property type="entry name" value="THUMPD1-like"/>
</dbReference>
<dbReference type="FunFam" id="3.30.2300.10:FF:000001">
    <property type="entry name" value="THUMP domain-containing protein 1"/>
    <property type="match status" value="1"/>
</dbReference>
<protein>
    <submittedName>
        <fullName evidence="4">THUMP domain-containing protein 1 isoform X1</fullName>
    </submittedName>
</protein>
<gene>
    <name evidence="4" type="ORF">FCM35_KLT02447</name>
</gene>
<accession>A0A833QSV3</accession>
<dbReference type="PANTHER" id="PTHR13452:SF10">
    <property type="entry name" value="THUMP DOMAIN-CONTAINING PROTEIN 1"/>
    <property type="match status" value="1"/>
</dbReference>
<feature type="domain" description="THUMP" evidence="3">
    <location>
        <begin position="231"/>
        <end position="337"/>
    </location>
</feature>
<dbReference type="Pfam" id="PF02926">
    <property type="entry name" value="THUMP"/>
    <property type="match status" value="1"/>
</dbReference>
<organism evidence="4 5">
    <name type="scientific">Carex littledalei</name>
    <dbReference type="NCBI Taxonomy" id="544730"/>
    <lineage>
        <taxon>Eukaryota</taxon>
        <taxon>Viridiplantae</taxon>
        <taxon>Streptophyta</taxon>
        <taxon>Embryophyta</taxon>
        <taxon>Tracheophyta</taxon>
        <taxon>Spermatophyta</taxon>
        <taxon>Magnoliopsida</taxon>
        <taxon>Liliopsida</taxon>
        <taxon>Poales</taxon>
        <taxon>Cyperaceae</taxon>
        <taxon>Cyperoideae</taxon>
        <taxon>Cariceae</taxon>
        <taxon>Carex</taxon>
        <taxon>Carex subgen. Euthyceras</taxon>
    </lineage>
</organism>
<dbReference type="Gene3D" id="3.30.2300.10">
    <property type="entry name" value="THUMP superfamily"/>
    <property type="match status" value="1"/>
</dbReference>
<keyword evidence="5" id="KW-1185">Reference proteome</keyword>
<dbReference type="SUPFAM" id="SSF143437">
    <property type="entry name" value="THUMP domain-like"/>
    <property type="match status" value="1"/>
</dbReference>
<dbReference type="OrthoDB" id="367221at2759"/>
<feature type="compositionally biased region" description="Basic residues" evidence="2">
    <location>
        <begin position="14"/>
        <end position="28"/>
    </location>
</feature>
<dbReference type="GO" id="GO:0003723">
    <property type="term" value="F:RNA binding"/>
    <property type="evidence" value="ECO:0007669"/>
    <property type="project" value="UniProtKB-UniRule"/>
</dbReference>
<dbReference type="PROSITE" id="PS51165">
    <property type="entry name" value="THUMP"/>
    <property type="match status" value="1"/>
</dbReference>
<dbReference type="EMBL" id="SWLB01000011">
    <property type="protein sequence ID" value="KAF3332870.1"/>
    <property type="molecule type" value="Genomic_DNA"/>
</dbReference>
<proteinExistence type="predicted"/>
<dbReference type="PANTHER" id="PTHR13452">
    <property type="entry name" value="THUMP DOMAIN CONTAINING PROTEIN 1-RELATED"/>
    <property type="match status" value="1"/>
</dbReference>
<sequence>MSGEEKGRGGANGKGKKRKFLPHGKPVRKGLYPLRPGVQGFFLTCDGGRERQATNEALNLLDTFYEELVYKKDPKAALGINLPKPSNKKITFADSDSESDSDSGSSAEKGEKEEQKEAPKSETDVHNSEEKSETVATQQDEHLNTPENGEKESDQNKEENEESQPKKARVENEKPIDELINEELREMGDRKKASVKFVALDSGCNGVIFIQMQKHEGEPSPVEIVQHMMNSAYTTKKHMSRFILRVLPVEIVCYASEEEITKAIKPLFEKHFPEDSSSPKKFAVLYDARANTGIDRMKIINAVAKSVPKEHKVDLSNPDKTIVVQIAKTNCLVGVVERYKELSKFNLRQLTSQE</sequence>
<evidence type="ECO:0000313" key="5">
    <source>
        <dbReference type="Proteomes" id="UP000623129"/>
    </source>
</evidence>
<dbReference type="CDD" id="cd11717">
    <property type="entry name" value="THUMP_THUMPD1_like"/>
    <property type="match status" value="1"/>
</dbReference>
<dbReference type="SMART" id="SM00981">
    <property type="entry name" value="THUMP"/>
    <property type="match status" value="1"/>
</dbReference>
<dbReference type="AlphaFoldDB" id="A0A833QSV3"/>
<dbReference type="Proteomes" id="UP000623129">
    <property type="component" value="Unassembled WGS sequence"/>
</dbReference>
<keyword evidence="1" id="KW-0694">RNA-binding</keyword>
<reference evidence="4" key="1">
    <citation type="submission" date="2020-01" db="EMBL/GenBank/DDBJ databases">
        <title>Genome sequence of Kobresia littledalei, the first chromosome-level genome in the family Cyperaceae.</title>
        <authorList>
            <person name="Qu G."/>
        </authorList>
    </citation>
    <scope>NUCLEOTIDE SEQUENCE</scope>
    <source>
        <strain evidence="4">C.B.Clarke</strain>
        <tissue evidence="4">Leaf</tissue>
    </source>
</reference>
<evidence type="ECO:0000313" key="4">
    <source>
        <dbReference type="EMBL" id="KAF3332870.1"/>
    </source>
</evidence>
<feature type="region of interest" description="Disordered" evidence="2">
    <location>
        <begin position="75"/>
        <end position="175"/>
    </location>
</feature>
<feature type="region of interest" description="Disordered" evidence="2">
    <location>
        <begin position="1"/>
        <end position="33"/>
    </location>
</feature>
<name>A0A833QSV3_9POAL</name>
<comment type="caution">
    <text evidence="4">The sequence shown here is derived from an EMBL/GenBank/DDBJ whole genome shotgun (WGS) entry which is preliminary data.</text>
</comment>
<evidence type="ECO:0000256" key="2">
    <source>
        <dbReference type="SAM" id="MobiDB-lite"/>
    </source>
</evidence>
<feature type="compositionally biased region" description="Basic and acidic residues" evidence="2">
    <location>
        <begin position="108"/>
        <end position="175"/>
    </location>
</feature>
<evidence type="ECO:0000256" key="1">
    <source>
        <dbReference type="PROSITE-ProRule" id="PRU00529"/>
    </source>
</evidence>
<dbReference type="GO" id="GO:0006400">
    <property type="term" value="P:tRNA modification"/>
    <property type="evidence" value="ECO:0007669"/>
    <property type="project" value="InterPro"/>
</dbReference>
<dbReference type="InterPro" id="IPR004114">
    <property type="entry name" value="THUMP_dom"/>
</dbReference>